<name>A0ABT0PKA7_9GAMM</name>
<comment type="subcellular location">
    <subcellularLocation>
        <location evidence="1 10">Cell inner membrane</location>
    </subcellularLocation>
</comment>
<keyword evidence="3 10" id="KW-0813">Transport</keyword>
<feature type="domain" description="T2SS protein K second SAM-like" evidence="11">
    <location>
        <begin position="217"/>
        <end position="268"/>
    </location>
</feature>
<dbReference type="SUPFAM" id="SSF54523">
    <property type="entry name" value="Pili subunits"/>
    <property type="match status" value="1"/>
</dbReference>
<reference evidence="13 14" key="1">
    <citation type="submission" date="2022-05" db="EMBL/GenBank/DDBJ databases">
        <authorList>
            <person name="Park J.-S."/>
        </authorList>
    </citation>
    <scope>NUCLEOTIDE SEQUENCE [LARGE SCALE GENOMIC DNA]</scope>
    <source>
        <strain evidence="13 14">2012CJ34-2</strain>
    </source>
</reference>
<dbReference type="InterPro" id="IPR038072">
    <property type="entry name" value="GspK_central_sf"/>
</dbReference>
<keyword evidence="9 10" id="KW-0472">Membrane</keyword>
<dbReference type="InterPro" id="IPR049179">
    <property type="entry name" value="T2SSK_SAM-like_2nd"/>
</dbReference>
<protein>
    <recommendedName>
        <fullName evidence="10">Type II secretion system protein K</fullName>
    </recommendedName>
</protein>
<evidence type="ECO:0000256" key="2">
    <source>
        <dbReference type="ARBA" id="ARBA00007246"/>
    </source>
</evidence>
<dbReference type="Pfam" id="PF21687">
    <property type="entry name" value="T2SSK_1st"/>
    <property type="match status" value="1"/>
</dbReference>
<dbReference type="Proteomes" id="UP001203338">
    <property type="component" value="Unassembled WGS sequence"/>
</dbReference>
<keyword evidence="6" id="KW-0812">Transmembrane</keyword>
<organism evidence="13 14">
    <name type="scientific">Parendozoicomonas callyspongiae</name>
    <dbReference type="NCBI Taxonomy" id="2942213"/>
    <lineage>
        <taxon>Bacteria</taxon>
        <taxon>Pseudomonadati</taxon>
        <taxon>Pseudomonadota</taxon>
        <taxon>Gammaproteobacteria</taxon>
        <taxon>Oceanospirillales</taxon>
        <taxon>Endozoicomonadaceae</taxon>
        <taxon>Parendozoicomonas</taxon>
    </lineage>
</organism>
<dbReference type="InterPro" id="IPR005628">
    <property type="entry name" value="GspK"/>
</dbReference>
<gene>
    <name evidence="13" type="primary">gspK</name>
    <name evidence="13" type="ORF">M3P05_14570</name>
</gene>
<comment type="similarity">
    <text evidence="2 10">Belongs to the GSP K family.</text>
</comment>
<evidence type="ECO:0000256" key="6">
    <source>
        <dbReference type="ARBA" id="ARBA00022692"/>
    </source>
</evidence>
<evidence type="ECO:0000313" key="14">
    <source>
        <dbReference type="Proteomes" id="UP001203338"/>
    </source>
</evidence>
<proteinExistence type="inferred from homology"/>
<dbReference type="PANTHER" id="PTHR38831:SF1">
    <property type="entry name" value="TYPE II SECRETION SYSTEM PROTEIN K-RELATED"/>
    <property type="match status" value="1"/>
</dbReference>
<comment type="caution">
    <text evidence="13">The sequence shown here is derived from an EMBL/GenBank/DDBJ whole genome shotgun (WGS) entry which is preliminary data.</text>
</comment>
<dbReference type="NCBIfam" id="NF037980">
    <property type="entry name" value="T2SS_GspK"/>
    <property type="match status" value="1"/>
</dbReference>
<evidence type="ECO:0000256" key="5">
    <source>
        <dbReference type="ARBA" id="ARBA00022519"/>
    </source>
</evidence>
<dbReference type="InterPro" id="IPR049031">
    <property type="entry name" value="T2SSK_SAM-like_1st"/>
</dbReference>
<dbReference type="Pfam" id="PF03934">
    <property type="entry name" value="T2SSK"/>
    <property type="match status" value="1"/>
</dbReference>
<keyword evidence="14" id="KW-1185">Reference proteome</keyword>
<evidence type="ECO:0000256" key="4">
    <source>
        <dbReference type="ARBA" id="ARBA00022475"/>
    </source>
</evidence>
<keyword evidence="8" id="KW-1133">Transmembrane helix</keyword>
<evidence type="ECO:0000256" key="7">
    <source>
        <dbReference type="ARBA" id="ARBA00022927"/>
    </source>
</evidence>
<dbReference type="InterPro" id="IPR045584">
    <property type="entry name" value="Pilin-like"/>
</dbReference>
<dbReference type="Gene3D" id="3.30.1300.30">
    <property type="entry name" value="GSPII I/J protein-like"/>
    <property type="match status" value="1"/>
</dbReference>
<evidence type="ECO:0000259" key="11">
    <source>
        <dbReference type="Pfam" id="PF03934"/>
    </source>
</evidence>
<evidence type="ECO:0000256" key="8">
    <source>
        <dbReference type="ARBA" id="ARBA00022989"/>
    </source>
</evidence>
<keyword evidence="5 10" id="KW-0997">Cell inner membrane</keyword>
<sequence length="331" mass="37741">MMNRTPCMVSHQRGVALIFVMVIFALVTVMASRIITNLHLNTEKNARHLQYLQARHYALGAENYIAALLEEDAVKDKQENRQIDHWNEPWAADELNLETEDGDITILTLDDQGRFNLNLLAGKDNKEKLKMLERLLVAHNIDARLAYRIRDWVDENQDALPGGAEDNNYLLLTPPYRTGDTLLASVSELRLMEILSLDDFNKLVPLVSVLPDETAGINMNTVSAGVLRALNERISEADAKGFVNSRPKDGYAELKEVKDLPLLKNKLSKQVEGFLALKSSYYSVYTRARYRDITYYLHSRLVRNAEGKVTVISREVGVFPRWVQELRESVR</sequence>
<dbReference type="PANTHER" id="PTHR38831">
    <property type="entry name" value="TYPE II SECRETION SYSTEM PROTEIN K"/>
    <property type="match status" value="1"/>
</dbReference>
<dbReference type="Gene3D" id="1.10.40.60">
    <property type="entry name" value="EpsJ-like"/>
    <property type="match status" value="2"/>
</dbReference>
<evidence type="ECO:0000256" key="10">
    <source>
        <dbReference type="PIRNR" id="PIRNR002786"/>
    </source>
</evidence>
<keyword evidence="4 10" id="KW-1003">Cell membrane</keyword>
<evidence type="ECO:0000256" key="1">
    <source>
        <dbReference type="ARBA" id="ARBA00004533"/>
    </source>
</evidence>
<evidence type="ECO:0000259" key="12">
    <source>
        <dbReference type="Pfam" id="PF21687"/>
    </source>
</evidence>
<evidence type="ECO:0000256" key="3">
    <source>
        <dbReference type="ARBA" id="ARBA00022448"/>
    </source>
</evidence>
<feature type="domain" description="T2SS protein K first SAM-like" evidence="12">
    <location>
        <begin position="113"/>
        <end position="212"/>
    </location>
</feature>
<dbReference type="PIRSF" id="PIRSF002786">
    <property type="entry name" value="XcpX"/>
    <property type="match status" value="1"/>
</dbReference>
<keyword evidence="7" id="KW-0653">Protein transport</keyword>
<dbReference type="RefSeq" id="WP_249700530.1">
    <property type="nucleotide sequence ID" value="NZ_JAMFLX010000020.1"/>
</dbReference>
<evidence type="ECO:0000256" key="9">
    <source>
        <dbReference type="ARBA" id="ARBA00023136"/>
    </source>
</evidence>
<dbReference type="EMBL" id="JAMFLX010000020">
    <property type="protein sequence ID" value="MCL6271147.1"/>
    <property type="molecule type" value="Genomic_DNA"/>
</dbReference>
<dbReference type="SUPFAM" id="SSF158544">
    <property type="entry name" value="GspK insert domain-like"/>
    <property type="match status" value="2"/>
</dbReference>
<evidence type="ECO:0000313" key="13">
    <source>
        <dbReference type="EMBL" id="MCL6271147.1"/>
    </source>
</evidence>
<accession>A0ABT0PKA7</accession>